<accession>A0A6C7EH59</accession>
<proteinExistence type="predicted"/>
<evidence type="ECO:0008006" key="3">
    <source>
        <dbReference type="Google" id="ProtNLM"/>
    </source>
</evidence>
<reference evidence="1 2" key="1">
    <citation type="journal article" date="2013" name="Int. J. Syst. Evol. Microbiol.">
        <title>Ilumatobacter nonamiense sp. nov. and Ilumatobacter coccineum sp. nov., isolated from seashore sand.</title>
        <authorList>
            <person name="Matsumoto A."/>
            <person name="Kasai H."/>
            <person name="Matsuo Y."/>
            <person name="Shizuri Y."/>
            <person name="Ichikawa N."/>
            <person name="Fujita N."/>
            <person name="Omura S."/>
            <person name="Takahashi Y."/>
        </authorList>
    </citation>
    <scope>NUCLEOTIDE SEQUENCE [LARGE SCALE GENOMIC DNA]</scope>
    <source>
        <strain evidence="2">NBRC 103263 / KCTC 29153 / YM16-304</strain>
    </source>
</reference>
<dbReference type="KEGG" id="aym:YM304_29920"/>
<dbReference type="Proteomes" id="UP000011863">
    <property type="component" value="Chromosome"/>
</dbReference>
<evidence type="ECO:0000313" key="2">
    <source>
        <dbReference type="Proteomes" id="UP000011863"/>
    </source>
</evidence>
<organism evidence="1 2">
    <name type="scientific">Ilumatobacter coccineus (strain NBRC 103263 / KCTC 29153 / YM16-304)</name>
    <dbReference type="NCBI Taxonomy" id="1313172"/>
    <lineage>
        <taxon>Bacteria</taxon>
        <taxon>Bacillati</taxon>
        <taxon>Actinomycetota</taxon>
        <taxon>Acidimicrobiia</taxon>
        <taxon>Acidimicrobiales</taxon>
        <taxon>Ilumatobacteraceae</taxon>
        <taxon>Ilumatobacter</taxon>
    </lineage>
</organism>
<sequence>MELDLELLGDRIGYHDERVPFILLWSEKAGCTALLTWFLHHAGHLDEASNYGRWVHHWEIDVMRKQPRYLERMRERILDGVPVYKLVRNPYERAVSSYLTLLEFPDDAQHLTIPMRAAVRRMVYGRDDVGYSFSIRQYLRWLADQDIDHIDGHHRSQTTALDARLEALGIPVTLLRLEQFDDELRSLEMRHGLTPVDRSELTAPPHHVARADQPFPDRSAIADLQPAIPLVPGTVMPLASDFMTDDVVDAIAGIFHRDIAAFGYERPATTVS</sequence>
<dbReference type="OrthoDB" id="7736814at2"/>
<evidence type="ECO:0000313" key="1">
    <source>
        <dbReference type="EMBL" id="BAN03306.1"/>
    </source>
</evidence>
<protein>
    <recommendedName>
        <fullName evidence="3">Sulfotransferase family protein</fullName>
    </recommendedName>
</protein>
<dbReference type="EMBL" id="AP012057">
    <property type="protein sequence ID" value="BAN03306.1"/>
    <property type="molecule type" value="Genomic_DNA"/>
</dbReference>
<gene>
    <name evidence="1" type="ORF">YM304_29920</name>
</gene>
<name>A0A6C7EH59_ILUCY</name>
<dbReference type="AlphaFoldDB" id="A0A6C7EH59"/>
<keyword evidence="2" id="KW-1185">Reference proteome</keyword>
<dbReference type="RefSeq" id="WP_015442553.1">
    <property type="nucleotide sequence ID" value="NC_020520.1"/>
</dbReference>